<dbReference type="InterPro" id="IPR013107">
    <property type="entry name" value="Acyl-CoA_DH_C"/>
</dbReference>
<dbReference type="EMBL" id="PHRB01000003">
    <property type="protein sequence ID" value="PJO67416.1"/>
    <property type="molecule type" value="Genomic_DNA"/>
</dbReference>
<gene>
    <name evidence="5" type="ORF">CWD88_05575</name>
    <name evidence="4" type="ORF">Y036_1388</name>
</gene>
<dbReference type="Gene3D" id="1.10.540.10">
    <property type="entry name" value="Acyl-CoA dehydrogenase/oxidase, N-terminal domain"/>
    <property type="match status" value="1"/>
</dbReference>
<organism evidence="4 6">
    <name type="scientific">Burkholderia pseudomallei</name>
    <name type="common">Pseudomonas pseudomallei</name>
    <dbReference type="NCBI Taxonomy" id="28450"/>
    <lineage>
        <taxon>Bacteria</taxon>
        <taxon>Pseudomonadati</taxon>
        <taxon>Pseudomonadota</taxon>
        <taxon>Betaproteobacteria</taxon>
        <taxon>Burkholderiales</taxon>
        <taxon>Burkholderiaceae</taxon>
        <taxon>Burkholderia</taxon>
        <taxon>pseudomallei group</taxon>
    </lineage>
</organism>
<comment type="caution">
    <text evidence="4">The sequence shown here is derived from an EMBL/GenBank/DDBJ whole genome shotgun (WGS) entry which is preliminary data.</text>
</comment>
<dbReference type="GeneID" id="93059124"/>
<keyword evidence="1" id="KW-0560">Oxidoreductase</keyword>
<reference evidence="5 7" key="2">
    <citation type="submission" date="2017-11" db="EMBL/GenBank/DDBJ databases">
        <title>Molecular characterization of Burkholderia pseudomallei and closely related isolates from Vietnam.</title>
        <authorList>
            <person name="Ustinov D.V."/>
            <person name="Antonov A.S."/>
            <person name="Avdusheva E.F."/>
            <person name="Shpak I.M."/>
            <person name="Zakharova I.B."/>
            <person name="Thi L.A."/>
            <person name="Teteryatnikova N."/>
            <person name="Lopasteyskaya Y.A."/>
            <person name="Kuzyutina J.A."/>
            <person name="Ngo T.N."/>
            <person name="Victorov D.V."/>
        </authorList>
    </citation>
    <scope>NUCLEOTIDE SEQUENCE [LARGE SCALE GENOMIC DNA]</scope>
    <source>
        <strain evidence="5 7">V1512</strain>
    </source>
</reference>
<dbReference type="InterPro" id="IPR046373">
    <property type="entry name" value="Acyl-CoA_Oxase/DH_mid-dom_sf"/>
</dbReference>
<dbReference type="OrthoDB" id="2986495at2"/>
<dbReference type="InterPro" id="IPR036250">
    <property type="entry name" value="AcylCo_DH-like_C"/>
</dbReference>
<dbReference type="RefSeq" id="WP_004522821.1">
    <property type="nucleotide sequence ID" value="NZ_AP028071.1"/>
</dbReference>
<dbReference type="Proteomes" id="UP000030475">
    <property type="component" value="Unassembled WGS sequence"/>
</dbReference>
<dbReference type="PANTHER" id="PTHR43884:SF12">
    <property type="entry name" value="ISOVALERYL-COA DEHYDROGENASE, MITOCHONDRIAL-RELATED"/>
    <property type="match status" value="1"/>
</dbReference>
<dbReference type="KEGG" id="but:X994_2101"/>
<accession>A0A095HAR4</accession>
<dbReference type="PANTHER" id="PTHR43884">
    <property type="entry name" value="ACYL-COA DEHYDROGENASE"/>
    <property type="match status" value="1"/>
</dbReference>
<name>A0A095HAR4_BURPE</name>
<reference evidence="4 6" key="1">
    <citation type="submission" date="2014-08" db="EMBL/GenBank/DDBJ databases">
        <authorList>
            <person name="Bunnell A."/>
            <person name="Chain P.S."/>
            <person name="Chertkov O."/>
            <person name="Currie B.J."/>
            <person name="Daligault H.E."/>
            <person name="Davenport K.W."/>
            <person name="Davis C."/>
            <person name="Gleasner C.D."/>
            <person name="Johnson S.L."/>
            <person name="Kaestli M."/>
            <person name="Koren S."/>
            <person name="Kunde Y.A."/>
            <person name="Mayo M."/>
            <person name="McMurry K.K."/>
            <person name="Price E.P."/>
            <person name="Reitenga K.G."/>
            <person name="Robison R."/>
            <person name="Rosovitz M.J."/>
            <person name="Sarovich D.S."/>
            <person name="Teshima H."/>
        </authorList>
    </citation>
    <scope>NUCLEOTIDE SEQUENCE [LARGE SCALE GENOMIC DNA]</scope>
    <source>
        <strain evidence="4 6">MSHR44</strain>
    </source>
</reference>
<dbReference type="SUPFAM" id="SSF56645">
    <property type="entry name" value="Acyl-CoA dehydrogenase NM domain-like"/>
    <property type="match status" value="1"/>
</dbReference>
<dbReference type="Gene3D" id="1.20.140.10">
    <property type="entry name" value="Butyryl-CoA Dehydrogenase, subunit A, domain 3"/>
    <property type="match status" value="1"/>
</dbReference>
<dbReference type="GO" id="GO:0003995">
    <property type="term" value="F:acyl-CoA dehydrogenase activity"/>
    <property type="evidence" value="ECO:0007669"/>
    <property type="project" value="TreeGrafter"/>
</dbReference>
<dbReference type="SUPFAM" id="SSF47203">
    <property type="entry name" value="Acyl-CoA dehydrogenase C-terminal domain-like"/>
    <property type="match status" value="1"/>
</dbReference>
<protein>
    <submittedName>
        <fullName evidence="5">Acyl-CoA dehydrogenase</fullName>
    </submittedName>
</protein>
<sequence>MKRFDAETGNARVAAVESLLADDHTLNEAARRVAQVAARFADAVDRDARFPTEAVDAMREERLLGALVPIELGGRGASLAAVAAACRIIGQACSSAAMIYAMHQTQVASIVDHALSSDWHRRFAEQLAEREWLLASATSEEEVGGNLRNSRCAIEADGDMFTLAKLAPTISYGAQADAILVTARRDRDAPAAEQVLVTLLKENATLTRRSGWDTFGMRGTCSEGFALDARGYCEQIFPVPFAQIAERTMVPTSHILWAAVWTGIANDAFLRAHQFFRAQMQKQGGALPPSGRRIADALALLQAMQARIDGALRLHEHSASRSWSATMAQAAEINTLKTYVSTTALEVVKHATMICGMASYKNGTPYTLGRHIRDLHSAPLMISNDRIEANTANLLLALRPATLEREI</sequence>
<evidence type="ECO:0000256" key="1">
    <source>
        <dbReference type="ARBA" id="ARBA00023002"/>
    </source>
</evidence>
<evidence type="ECO:0000313" key="7">
    <source>
        <dbReference type="Proteomes" id="UP000231878"/>
    </source>
</evidence>
<dbReference type="InterPro" id="IPR009100">
    <property type="entry name" value="AcylCoA_DH/oxidase_NM_dom_sf"/>
</dbReference>
<evidence type="ECO:0000313" key="5">
    <source>
        <dbReference type="EMBL" id="PJO67416.1"/>
    </source>
</evidence>
<evidence type="ECO:0000313" key="4">
    <source>
        <dbReference type="EMBL" id="KGX07959.1"/>
    </source>
</evidence>
<feature type="domain" description="Acyl-CoA dehydrogenase/oxidase N-terminal" evidence="2">
    <location>
        <begin position="24"/>
        <end position="130"/>
    </location>
</feature>
<dbReference type="AlphaFoldDB" id="A0A095HAR4"/>
<evidence type="ECO:0000259" key="3">
    <source>
        <dbReference type="Pfam" id="PF08028"/>
    </source>
</evidence>
<feature type="domain" description="Acyl-CoA dehydrogenase C-terminal" evidence="3">
    <location>
        <begin position="257"/>
        <end position="378"/>
    </location>
</feature>
<evidence type="ECO:0000259" key="2">
    <source>
        <dbReference type="Pfam" id="PF02771"/>
    </source>
</evidence>
<dbReference type="EMBL" id="JQIM01000010">
    <property type="protein sequence ID" value="KGX07959.1"/>
    <property type="molecule type" value="Genomic_DNA"/>
</dbReference>
<dbReference type="InterPro" id="IPR037069">
    <property type="entry name" value="AcylCoA_DH/ox_N_sf"/>
</dbReference>
<dbReference type="PIRSF" id="PIRSF016578">
    <property type="entry name" value="HsaA"/>
    <property type="match status" value="1"/>
</dbReference>
<proteinExistence type="predicted"/>
<evidence type="ECO:0000313" key="6">
    <source>
        <dbReference type="Proteomes" id="UP000030475"/>
    </source>
</evidence>
<dbReference type="Pfam" id="PF08028">
    <property type="entry name" value="Acyl-CoA_dh_2"/>
    <property type="match status" value="1"/>
</dbReference>
<dbReference type="OMA" id="YAMHQIQ"/>
<dbReference type="GO" id="GO:0050660">
    <property type="term" value="F:flavin adenine dinucleotide binding"/>
    <property type="evidence" value="ECO:0007669"/>
    <property type="project" value="InterPro"/>
</dbReference>
<dbReference type="InterPro" id="IPR013786">
    <property type="entry name" value="AcylCoA_DH/ox_N"/>
</dbReference>
<dbReference type="Gene3D" id="2.40.110.10">
    <property type="entry name" value="Butyryl-CoA Dehydrogenase, subunit A, domain 2"/>
    <property type="match status" value="1"/>
</dbReference>
<dbReference type="Proteomes" id="UP000231878">
    <property type="component" value="Unassembled WGS sequence"/>
</dbReference>
<dbReference type="Pfam" id="PF02771">
    <property type="entry name" value="Acyl-CoA_dh_N"/>
    <property type="match status" value="1"/>
</dbReference>